<evidence type="ECO:0000313" key="3">
    <source>
        <dbReference type="EMBL" id="KIJ88466.1"/>
    </source>
</evidence>
<reference evidence="3 4" key="1">
    <citation type="submission" date="2014-12" db="EMBL/GenBank/DDBJ databases">
        <title>Whole genome sequence of Candidatus Rickettsia asemboensis strain NMRCii isolated from cat fleas in west Kenya.</title>
        <authorList>
            <person name="Jima D."/>
            <person name="Luce-Fedrow A."/>
            <person name="Yang Y."/>
            <person name="Maina A.N."/>
            <person name="Snesrud E.C."/>
            <person name="Jarman R.G."/>
            <person name="Richards A.L."/>
            <person name="Hang J."/>
        </authorList>
    </citation>
    <scope>NUCLEOTIDE SEQUENCE [LARGE SCALE GENOMIC DNA]</scope>
    <source>
        <strain evidence="3 4">NMRCii</strain>
    </source>
</reference>
<dbReference type="InterPro" id="IPR006442">
    <property type="entry name" value="Antitoxin_Phd/YefM"/>
</dbReference>
<organism evidence="3 4">
    <name type="scientific">Rickettsia asembonensis</name>
    <dbReference type="NCBI Taxonomy" id="1068590"/>
    <lineage>
        <taxon>Bacteria</taxon>
        <taxon>Pseudomonadati</taxon>
        <taxon>Pseudomonadota</taxon>
        <taxon>Alphaproteobacteria</taxon>
        <taxon>Rickettsiales</taxon>
        <taxon>Rickettsiaceae</taxon>
        <taxon>Rickettsieae</taxon>
        <taxon>Rickettsia</taxon>
        <taxon>spotted fever group</taxon>
    </lineage>
</organism>
<protein>
    <recommendedName>
        <fullName evidence="2">Antitoxin</fullName>
    </recommendedName>
</protein>
<dbReference type="AlphaFoldDB" id="A0A0C2MMR7"/>
<evidence type="ECO:0000256" key="2">
    <source>
        <dbReference type="RuleBase" id="RU362080"/>
    </source>
</evidence>
<dbReference type="RefSeq" id="WP_041079218.1">
    <property type="nucleotide sequence ID" value="NZ_CP116496.1"/>
</dbReference>
<dbReference type="Proteomes" id="UP000031952">
    <property type="component" value="Unassembled WGS sequence"/>
</dbReference>
<gene>
    <name evidence="3" type="ORF">SB78_05585</name>
</gene>
<evidence type="ECO:0000313" key="4">
    <source>
        <dbReference type="Proteomes" id="UP000031952"/>
    </source>
</evidence>
<comment type="similarity">
    <text evidence="1 2">Belongs to the phD/YefM antitoxin family.</text>
</comment>
<comment type="caution">
    <text evidence="3">The sequence shown here is derived from an EMBL/GenBank/DDBJ whole genome shotgun (WGS) entry which is preliminary data.</text>
</comment>
<accession>A0A0C2MMR7</accession>
<dbReference type="SUPFAM" id="SSF143120">
    <property type="entry name" value="YefM-like"/>
    <property type="match status" value="1"/>
</dbReference>
<dbReference type="NCBIfam" id="TIGR01552">
    <property type="entry name" value="phd_fam"/>
    <property type="match status" value="1"/>
</dbReference>
<comment type="function">
    <text evidence="2">Antitoxin component of a type II toxin-antitoxin (TA) system.</text>
</comment>
<dbReference type="Gene3D" id="3.40.1620.10">
    <property type="entry name" value="YefM-like domain"/>
    <property type="match status" value="1"/>
</dbReference>
<name>A0A0C2MMR7_9RICK</name>
<dbReference type="Pfam" id="PF02604">
    <property type="entry name" value="PhdYeFM_antitox"/>
    <property type="match status" value="1"/>
</dbReference>
<evidence type="ECO:0000256" key="1">
    <source>
        <dbReference type="ARBA" id="ARBA00009981"/>
    </source>
</evidence>
<dbReference type="InterPro" id="IPR036165">
    <property type="entry name" value="YefM-like_sf"/>
</dbReference>
<sequence>MKNSTVQISATEFKKHFLNLVDQVKSKHNSFIITKRKLPVAKVVPLDTYTKENKKSYFGCLRGTVKINDDIVNFSCESDWEVNND</sequence>
<keyword evidence="4" id="KW-1185">Reference proteome</keyword>
<proteinExistence type="inferred from homology"/>
<dbReference type="EMBL" id="JWSW01000063">
    <property type="protein sequence ID" value="KIJ88466.1"/>
    <property type="molecule type" value="Genomic_DNA"/>
</dbReference>